<evidence type="ECO:0000313" key="4">
    <source>
        <dbReference type="Proteomes" id="UP001595712"/>
    </source>
</evidence>
<keyword evidence="2" id="KW-1133">Transmembrane helix</keyword>
<organism evidence="3 4">
    <name type="scientific">Glycomyces rhizosphaerae</name>
    <dbReference type="NCBI Taxonomy" id="2054422"/>
    <lineage>
        <taxon>Bacteria</taxon>
        <taxon>Bacillati</taxon>
        <taxon>Actinomycetota</taxon>
        <taxon>Actinomycetes</taxon>
        <taxon>Glycomycetales</taxon>
        <taxon>Glycomycetaceae</taxon>
        <taxon>Glycomyces</taxon>
    </lineage>
</organism>
<gene>
    <name evidence="3" type="ORF">ACFO8M_01265</name>
</gene>
<dbReference type="Proteomes" id="UP001595712">
    <property type="component" value="Unassembled WGS sequence"/>
</dbReference>
<comment type="caution">
    <text evidence="3">The sequence shown here is derived from an EMBL/GenBank/DDBJ whole genome shotgun (WGS) entry which is preliminary data.</text>
</comment>
<feature type="transmembrane region" description="Helical" evidence="2">
    <location>
        <begin position="92"/>
        <end position="125"/>
    </location>
</feature>
<dbReference type="RefSeq" id="WP_387969418.1">
    <property type="nucleotide sequence ID" value="NZ_JBHRWO010000004.1"/>
</dbReference>
<evidence type="ECO:0000256" key="1">
    <source>
        <dbReference type="SAM" id="MobiDB-lite"/>
    </source>
</evidence>
<feature type="region of interest" description="Disordered" evidence="1">
    <location>
        <begin position="1"/>
        <end position="68"/>
    </location>
</feature>
<feature type="compositionally biased region" description="Low complexity" evidence="1">
    <location>
        <begin position="20"/>
        <end position="33"/>
    </location>
</feature>
<proteinExistence type="predicted"/>
<keyword evidence="2" id="KW-0472">Membrane</keyword>
<keyword evidence="2" id="KW-0812">Transmembrane</keyword>
<reference evidence="4" key="1">
    <citation type="journal article" date="2019" name="Int. J. Syst. Evol. Microbiol.">
        <title>The Global Catalogue of Microorganisms (GCM) 10K type strain sequencing project: providing services to taxonomists for standard genome sequencing and annotation.</title>
        <authorList>
            <consortium name="The Broad Institute Genomics Platform"/>
            <consortium name="The Broad Institute Genome Sequencing Center for Infectious Disease"/>
            <person name="Wu L."/>
            <person name="Ma J."/>
        </authorList>
    </citation>
    <scope>NUCLEOTIDE SEQUENCE [LARGE SCALE GENOMIC DNA]</scope>
    <source>
        <strain evidence="4">CGMCC 4.7396</strain>
    </source>
</reference>
<feature type="compositionally biased region" description="Pro residues" evidence="1">
    <location>
        <begin position="34"/>
        <end position="47"/>
    </location>
</feature>
<keyword evidence="4" id="KW-1185">Reference proteome</keyword>
<accession>A0ABV7PT05</accession>
<feature type="transmembrane region" description="Helical" evidence="2">
    <location>
        <begin position="146"/>
        <end position="174"/>
    </location>
</feature>
<name>A0ABV7PT05_9ACTN</name>
<evidence type="ECO:0000256" key="2">
    <source>
        <dbReference type="SAM" id="Phobius"/>
    </source>
</evidence>
<protein>
    <submittedName>
        <fullName evidence="3">DUF4190 domain-containing protein</fullName>
    </submittedName>
</protein>
<evidence type="ECO:0000313" key="3">
    <source>
        <dbReference type="EMBL" id="MFC3491116.1"/>
    </source>
</evidence>
<dbReference type="EMBL" id="JBHRWO010000004">
    <property type="protein sequence ID" value="MFC3491116.1"/>
    <property type="molecule type" value="Genomic_DNA"/>
</dbReference>
<feature type="compositionally biased region" description="Low complexity" evidence="1">
    <location>
        <begin position="48"/>
        <end position="64"/>
    </location>
</feature>
<sequence>MTYPPPPPDQSGQGGFQYDPYGSQPGSQPQNPGSQPPQPGGYPPPQQPGYGQPSQPQQPGYGPAPQLPPAAPGYPPAYGAPGYGPPLPKGLAIASMVLGIIAAALLCIPGAGGFVSLVCGILAVIMGGVALKRVNAGTAAGKGQAITGIVCGSVVCALAIIILIVWFSVGAALIGGAGTATY</sequence>